<comment type="caution">
    <text evidence="1">The sequence shown here is derived from an EMBL/GenBank/DDBJ whole genome shotgun (WGS) entry which is preliminary data.</text>
</comment>
<dbReference type="Proteomes" id="UP000821845">
    <property type="component" value="Chromosome 1"/>
</dbReference>
<sequence length="104" mass="11093">MVVQSGLEWSRTNVTRAVRVLLKRGCRDASCTRGVCGKSTVLRRCAAAGTAARLFGAAAKCSYLCVPGTVFPARGLFATVARAHSLRAWLQDALPGLMNDALRL</sequence>
<accession>A0ACB7TCV7</accession>
<name>A0ACB7TCV7_HYAAI</name>
<gene>
    <name evidence="1" type="ORF">HPB50_005522</name>
</gene>
<organism evidence="1 2">
    <name type="scientific">Hyalomma asiaticum</name>
    <name type="common">Tick</name>
    <dbReference type="NCBI Taxonomy" id="266040"/>
    <lineage>
        <taxon>Eukaryota</taxon>
        <taxon>Metazoa</taxon>
        <taxon>Ecdysozoa</taxon>
        <taxon>Arthropoda</taxon>
        <taxon>Chelicerata</taxon>
        <taxon>Arachnida</taxon>
        <taxon>Acari</taxon>
        <taxon>Parasitiformes</taxon>
        <taxon>Ixodida</taxon>
        <taxon>Ixodoidea</taxon>
        <taxon>Ixodidae</taxon>
        <taxon>Hyalomminae</taxon>
        <taxon>Hyalomma</taxon>
    </lineage>
</organism>
<reference evidence="1" key="1">
    <citation type="submission" date="2020-05" db="EMBL/GenBank/DDBJ databases">
        <title>Large-scale comparative analyses of tick genomes elucidate their genetic diversity and vector capacities.</title>
        <authorList>
            <person name="Jia N."/>
            <person name="Wang J."/>
            <person name="Shi W."/>
            <person name="Du L."/>
            <person name="Sun Y."/>
            <person name="Zhan W."/>
            <person name="Jiang J."/>
            <person name="Wang Q."/>
            <person name="Zhang B."/>
            <person name="Ji P."/>
            <person name="Sakyi L.B."/>
            <person name="Cui X."/>
            <person name="Yuan T."/>
            <person name="Jiang B."/>
            <person name="Yang W."/>
            <person name="Lam T.T.-Y."/>
            <person name="Chang Q."/>
            <person name="Ding S."/>
            <person name="Wang X."/>
            <person name="Zhu J."/>
            <person name="Ruan X."/>
            <person name="Zhao L."/>
            <person name="Wei J."/>
            <person name="Que T."/>
            <person name="Du C."/>
            <person name="Cheng J."/>
            <person name="Dai P."/>
            <person name="Han X."/>
            <person name="Huang E."/>
            <person name="Gao Y."/>
            <person name="Liu J."/>
            <person name="Shao H."/>
            <person name="Ye R."/>
            <person name="Li L."/>
            <person name="Wei W."/>
            <person name="Wang X."/>
            <person name="Wang C."/>
            <person name="Yang T."/>
            <person name="Huo Q."/>
            <person name="Li W."/>
            <person name="Guo W."/>
            <person name="Chen H."/>
            <person name="Zhou L."/>
            <person name="Ni X."/>
            <person name="Tian J."/>
            <person name="Zhou Y."/>
            <person name="Sheng Y."/>
            <person name="Liu T."/>
            <person name="Pan Y."/>
            <person name="Xia L."/>
            <person name="Li J."/>
            <person name="Zhao F."/>
            <person name="Cao W."/>
        </authorList>
    </citation>
    <scope>NUCLEOTIDE SEQUENCE</scope>
    <source>
        <strain evidence="1">Hyas-2018</strain>
    </source>
</reference>
<keyword evidence="2" id="KW-1185">Reference proteome</keyword>
<evidence type="ECO:0000313" key="2">
    <source>
        <dbReference type="Proteomes" id="UP000821845"/>
    </source>
</evidence>
<evidence type="ECO:0000313" key="1">
    <source>
        <dbReference type="EMBL" id="KAH6944840.1"/>
    </source>
</evidence>
<protein>
    <submittedName>
        <fullName evidence="1">Uncharacterized protein</fullName>
    </submittedName>
</protein>
<dbReference type="EMBL" id="CM023481">
    <property type="protein sequence ID" value="KAH6944840.1"/>
    <property type="molecule type" value="Genomic_DNA"/>
</dbReference>
<proteinExistence type="predicted"/>